<sequence length="150" mass="17626">MIVIKQNPEKDVYRNLLDLSFEICDQFHLVLRKDMGPLTTYEPILKRLENSLIVMKEESEWASTILGSGQTALVYYYRTDANANKVLTEVTNSLYDWVQPHLPEDLSFFKQGKEWLVTISHEKESYIYTEDEYEIKKVMGIKGLKLEIDR</sequence>
<evidence type="ECO:0000313" key="2">
    <source>
        <dbReference type="Proteomes" id="UP000501421"/>
    </source>
</evidence>
<protein>
    <recommendedName>
        <fullName evidence="3">Stage III sporulation protein AH</fullName>
    </recommendedName>
</protein>
<dbReference type="AlphaFoldDB" id="A0A679FWG1"/>
<keyword evidence="2" id="KW-1185">Reference proteome</keyword>
<gene>
    <name evidence="1" type="ORF">GsuE55_08940</name>
</gene>
<evidence type="ECO:0008006" key="3">
    <source>
        <dbReference type="Google" id="ProtNLM"/>
    </source>
</evidence>
<accession>A0A679FWG1</accession>
<organism evidence="1 2">
    <name type="scientific">Geobacillus subterraneus</name>
    <dbReference type="NCBI Taxonomy" id="129338"/>
    <lineage>
        <taxon>Bacteria</taxon>
        <taxon>Bacillati</taxon>
        <taxon>Bacillota</taxon>
        <taxon>Bacilli</taxon>
        <taxon>Bacillales</taxon>
        <taxon>Anoxybacillaceae</taxon>
        <taxon>Geobacillus</taxon>
    </lineage>
</organism>
<dbReference type="EMBL" id="AP022557">
    <property type="protein sequence ID" value="BBW96061.1"/>
    <property type="molecule type" value="Genomic_DNA"/>
</dbReference>
<evidence type="ECO:0000313" key="1">
    <source>
        <dbReference type="EMBL" id="BBW96061.1"/>
    </source>
</evidence>
<name>A0A679FWG1_9BACL</name>
<dbReference type="Proteomes" id="UP000501421">
    <property type="component" value="Chromosome"/>
</dbReference>
<dbReference type="RefSeq" id="WP_081897220.1">
    <property type="nucleotide sequence ID" value="NZ_AP022557.1"/>
</dbReference>
<reference evidence="2" key="1">
    <citation type="journal article" date="2020" name="Microbiol. Resour. Announc.">
        <title>Complete Genome Sequence of Geobacillus sp. Strain E55-1, Isolated from Mine Geyser in Japan.</title>
        <authorList>
            <person name="Miyazaki K."/>
            <person name="Hase E."/>
            <person name="Tokito N."/>
        </authorList>
    </citation>
    <scope>NUCLEOTIDE SEQUENCE [LARGE SCALE GENOMIC DNA]</scope>
    <source>
        <strain evidence="2">E55-1</strain>
    </source>
</reference>
<proteinExistence type="predicted"/>